<keyword evidence="2" id="KW-0540">Nuclease</keyword>
<keyword evidence="2" id="KW-0255">Endonuclease</keyword>
<dbReference type="Proteomes" id="UP000706151">
    <property type="component" value="Unassembled WGS sequence"/>
</dbReference>
<dbReference type="EMBL" id="JADJOT010000009">
    <property type="protein sequence ID" value="MBK7954848.1"/>
    <property type="molecule type" value="Genomic_DNA"/>
</dbReference>
<name>A0A935T8A1_9PROT</name>
<protein>
    <submittedName>
        <fullName evidence="2">Uma2 family endonuclease</fullName>
    </submittedName>
</protein>
<dbReference type="CDD" id="cd06260">
    <property type="entry name" value="DUF820-like"/>
    <property type="match status" value="1"/>
</dbReference>
<dbReference type="PANTHER" id="PTHR34107:SF5">
    <property type="entry name" value="SLL1355 PROTEIN"/>
    <property type="match status" value="1"/>
</dbReference>
<reference evidence="2 3" key="1">
    <citation type="submission" date="2020-10" db="EMBL/GenBank/DDBJ databases">
        <title>Connecting structure to function with the recovery of over 1000 high-quality activated sludge metagenome-assembled genomes encoding full-length rRNA genes using long-read sequencing.</title>
        <authorList>
            <person name="Singleton C.M."/>
            <person name="Petriglieri F."/>
            <person name="Kristensen J.M."/>
            <person name="Kirkegaard R.H."/>
            <person name="Michaelsen T.Y."/>
            <person name="Andersen M.H."/>
            <person name="Karst S.M."/>
            <person name="Dueholm M.S."/>
            <person name="Nielsen P.H."/>
            <person name="Albertsen M."/>
        </authorList>
    </citation>
    <scope>NUCLEOTIDE SEQUENCE [LARGE SCALE GENOMIC DNA]</scope>
    <source>
        <strain evidence="2">Fred_18-Q3-R57-64_BAT3C.720</strain>
    </source>
</reference>
<dbReference type="Pfam" id="PF05685">
    <property type="entry name" value="Uma2"/>
    <property type="match status" value="1"/>
</dbReference>
<gene>
    <name evidence="2" type="ORF">IPK02_13345</name>
</gene>
<keyword evidence="2" id="KW-0378">Hydrolase</keyword>
<feature type="domain" description="Putative restriction endonuclease" evidence="1">
    <location>
        <begin position="13"/>
        <end position="174"/>
    </location>
</feature>
<accession>A0A935T8A1</accession>
<evidence type="ECO:0000313" key="2">
    <source>
        <dbReference type="EMBL" id="MBK7954848.1"/>
    </source>
</evidence>
<dbReference type="InterPro" id="IPR008538">
    <property type="entry name" value="Uma2"/>
</dbReference>
<dbReference type="Gene3D" id="3.90.1570.10">
    <property type="entry name" value="tt1808, chain A"/>
    <property type="match status" value="1"/>
</dbReference>
<dbReference type="SUPFAM" id="SSF52980">
    <property type="entry name" value="Restriction endonuclease-like"/>
    <property type="match status" value="1"/>
</dbReference>
<dbReference type="AlphaFoldDB" id="A0A935T8A1"/>
<dbReference type="PANTHER" id="PTHR34107">
    <property type="entry name" value="SLL0198 PROTEIN-RELATED"/>
    <property type="match status" value="1"/>
</dbReference>
<dbReference type="InterPro" id="IPR011335">
    <property type="entry name" value="Restrct_endonuc-II-like"/>
</dbReference>
<comment type="caution">
    <text evidence="2">The sequence shown here is derived from an EMBL/GenBank/DDBJ whole genome shotgun (WGS) entry which is preliminary data.</text>
</comment>
<dbReference type="GO" id="GO:0004519">
    <property type="term" value="F:endonuclease activity"/>
    <property type="evidence" value="ECO:0007669"/>
    <property type="project" value="UniProtKB-KW"/>
</dbReference>
<proteinExistence type="predicted"/>
<evidence type="ECO:0000313" key="3">
    <source>
        <dbReference type="Proteomes" id="UP000706151"/>
    </source>
</evidence>
<dbReference type="InterPro" id="IPR012296">
    <property type="entry name" value="Nuclease_put_TT1808"/>
</dbReference>
<evidence type="ECO:0000259" key="1">
    <source>
        <dbReference type="Pfam" id="PF05685"/>
    </source>
</evidence>
<organism evidence="2 3">
    <name type="scientific">Candidatus Accumulibacter affinis</name>
    <dbReference type="NCBI Taxonomy" id="2954384"/>
    <lineage>
        <taxon>Bacteria</taxon>
        <taxon>Pseudomonadati</taxon>
        <taxon>Pseudomonadota</taxon>
        <taxon>Betaproteobacteria</taxon>
        <taxon>Candidatus Accumulibacter</taxon>
    </lineage>
</organism>
<sequence>MIVLPAAMPATLYEQLCDLPEHVTGEIINGLLHAQSPPSGCHGLAERALNIDLGGPYDFARHGPGGWWILPEPERHVVRDTEVAVPDLAGWRRERMPRVPDDHRFDVVPDWVCEILSPATALRDRIVKLPFYARHGVAYAWLVDPVARTLEAFELRQGRWLLIASLQDDASVRVAPFDASDFSLGDLWG</sequence>